<dbReference type="InterPro" id="IPR001356">
    <property type="entry name" value="HD"/>
</dbReference>
<organism evidence="8 9">
    <name type="scientific">Ceratitis capitata</name>
    <name type="common">Mediterranean fruit fly</name>
    <name type="synonym">Tephritis capitata</name>
    <dbReference type="NCBI Taxonomy" id="7213"/>
    <lineage>
        <taxon>Eukaryota</taxon>
        <taxon>Metazoa</taxon>
        <taxon>Ecdysozoa</taxon>
        <taxon>Arthropoda</taxon>
        <taxon>Hexapoda</taxon>
        <taxon>Insecta</taxon>
        <taxon>Pterygota</taxon>
        <taxon>Neoptera</taxon>
        <taxon>Endopterygota</taxon>
        <taxon>Diptera</taxon>
        <taxon>Brachycera</taxon>
        <taxon>Muscomorpha</taxon>
        <taxon>Tephritoidea</taxon>
        <taxon>Tephritidae</taxon>
        <taxon>Ceratitis</taxon>
        <taxon>Ceratitis</taxon>
    </lineage>
</organism>
<evidence type="ECO:0000256" key="1">
    <source>
        <dbReference type="ARBA" id="ARBA00004123"/>
    </source>
</evidence>
<sequence>MDIKSEPYDDSAQPHPTSASPRYQRQEEEENQQQQQHRNEKDKYLLNTASALLLHQRQQCLPTLNEHQVADMQEQASVGVAVVSMLQQQQQHLHEQPNQSIHHQQHINLYNYETKSESGSSDILSRPQSPAIHHLFINVANMHGNNMGPPKNFQSSKSFDKNSPSSQFDTNSNSSNASSTSSGKRANRTRFTDYQIKVLQEFFENNSYPKDSDLEYLSKLLLLSTGYCCMVSELVEPLETRARFLEKLPDSSPLPTSTQAGASLVKLH</sequence>
<evidence type="ECO:0000259" key="7">
    <source>
        <dbReference type="Pfam" id="PF00046"/>
    </source>
</evidence>
<evidence type="ECO:0000313" key="9">
    <source>
        <dbReference type="Proteomes" id="UP000606786"/>
    </source>
</evidence>
<comment type="caution">
    <text evidence="8">The sequence shown here is derived from an EMBL/GenBank/DDBJ whole genome shotgun (WGS) entry which is preliminary data.</text>
</comment>
<feature type="domain" description="Homeobox" evidence="7">
    <location>
        <begin position="185"/>
        <end position="224"/>
    </location>
</feature>
<feature type="region of interest" description="Disordered" evidence="6">
    <location>
        <begin position="1"/>
        <end position="39"/>
    </location>
</feature>
<evidence type="ECO:0000313" key="8">
    <source>
        <dbReference type="EMBL" id="CAD7001889.1"/>
    </source>
</evidence>
<accession>A0A811URV4</accession>
<evidence type="ECO:0000256" key="6">
    <source>
        <dbReference type="SAM" id="MobiDB-lite"/>
    </source>
</evidence>
<evidence type="ECO:0000256" key="2">
    <source>
        <dbReference type="ARBA" id="ARBA00022723"/>
    </source>
</evidence>
<keyword evidence="5" id="KW-0371">Homeobox</keyword>
<feature type="region of interest" description="Disordered" evidence="6">
    <location>
        <begin position="143"/>
        <end position="186"/>
    </location>
</feature>
<feature type="compositionally biased region" description="Polar residues" evidence="6">
    <location>
        <begin position="14"/>
        <end position="23"/>
    </location>
</feature>
<keyword evidence="2" id="KW-0479">Metal-binding</keyword>
<feature type="region of interest" description="Disordered" evidence="6">
    <location>
        <begin position="248"/>
        <end position="268"/>
    </location>
</feature>
<keyword evidence="4" id="KW-0862">Zinc</keyword>
<dbReference type="Proteomes" id="UP000606786">
    <property type="component" value="Unassembled WGS sequence"/>
</dbReference>
<dbReference type="GO" id="GO:0000978">
    <property type="term" value="F:RNA polymerase II cis-regulatory region sequence-specific DNA binding"/>
    <property type="evidence" value="ECO:0007669"/>
    <property type="project" value="TreeGrafter"/>
</dbReference>
<comment type="subcellular location">
    <subcellularLocation>
        <location evidence="1 5">Nucleus</location>
    </subcellularLocation>
</comment>
<dbReference type="PANTHER" id="PTHR45891:SF3">
    <property type="entry name" value="ZINC FINGER PROTEIN 2"/>
    <property type="match status" value="1"/>
</dbReference>
<dbReference type="Gene3D" id="1.10.10.60">
    <property type="entry name" value="Homeodomain-like"/>
    <property type="match status" value="1"/>
</dbReference>
<dbReference type="SUPFAM" id="SSF46689">
    <property type="entry name" value="Homeodomain-like"/>
    <property type="match status" value="1"/>
</dbReference>
<reference evidence="8" key="1">
    <citation type="submission" date="2020-11" db="EMBL/GenBank/DDBJ databases">
        <authorList>
            <person name="Whitehead M."/>
        </authorList>
    </citation>
    <scope>NUCLEOTIDE SEQUENCE</scope>
    <source>
        <strain evidence="8">EGII</strain>
    </source>
</reference>
<evidence type="ECO:0000256" key="4">
    <source>
        <dbReference type="ARBA" id="ARBA00022833"/>
    </source>
</evidence>
<keyword evidence="9" id="KW-1185">Reference proteome</keyword>
<evidence type="ECO:0000256" key="3">
    <source>
        <dbReference type="ARBA" id="ARBA00022737"/>
    </source>
</evidence>
<dbReference type="GO" id="GO:0005634">
    <property type="term" value="C:nucleus"/>
    <property type="evidence" value="ECO:0007669"/>
    <property type="project" value="UniProtKB-SubCell"/>
</dbReference>
<gene>
    <name evidence="8" type="ORF">CCAP1982_LOCUS10376</name>
</gene>
<protein>
    <submittedName>
        <fullName evidence="8">(Mediterranean fruit fly) hypothetical protein</fullName>
    </submittedName>
</protein>
<evidence type="ECO:0000256" key="5">
    <source>
        <dbReference type="RuleBase" id="RU000682"/>
    </source>
</evidence>
<name>A0A811URV4_CERCA</name>
<dbReference type="OrthoDB" id="6417226at2759"/>
<dbReference type="AlphaFoldDB" id="A0A811URV4"/>
<dbReference type="InterPro" id="IPR051968">
    <property type="entry name" value="ZnFinger_Homeobox_TR"/>
</dbReference>
<keyword evidence="3" id="KW-0677">Repeat</keyword>
<dbReference type="PANTHER" id="PTHR45891">
    <property type="entry name" value="ZINC FINGER HOMEOBOX PROTEIN"/>
    <property type="match status" value="1"/>
</dbReference>
<dbReference type="GO" id="GO:0000981">
    <property type="term" value="F:DNA-binding transcription factor activity, RNA polymerase II-specific"/>
    <property type="evidence" value="ECO:0007669"/>
    <property type="project" value="TreeGrafter"/>
</dbReference>
<dbReference type="InterPro" id="IPR009057">
    <property type="entry name" value="Homeodomain-like_sf"/>
</dbReference>
<dbReference type="EMBL" id="CAJHJT010000023">
    <property type="protein sequence ID" value="CAD7001889.1"/>
    <property type="molecule type" value="Genomic_DNA"/>
</dbReference>
<dbReference type="CDD" id="cd00086">
    <property type="entry name" value="homeodomain"/>
    <property type="match status" value="1"/>
</dbReference>
<proteinExistence type="predicted"/>
<dbReference type="Pfam" id="PF00046">
    <property type="entry name" value="Homeodomain"/>
    <property type="match status" value="1"/>
</dbReference>
<dbReference type="GO" id="GO:0046872">
    <property type="term" value="F:metal ion binding"/>
    <property type="evidence" value="ECO:0007669"/>
    <property type="project" value="UniProtKB-KW"/>
</dbReference>
<keyword evidence="5" id="KW-0238">DNA-binding</keyword>
<keyword evidence="5" id="KW-0539">Nucleus</keyword>
<feature type="compositionally biased region" description="Low complexity" evidence="6">
    <location>
        <begin position="155"/>
        <end position="182"/>
    </location>
</feature>